<feature type="region of interest" description="Disordered" evidence="1">
    <location>
        <begin position="91"/>
        <end position="152"/>
    </location>
</feature>
<dbReference type="InterPro" id="IPR053793">
    <property type="entry name" value="PB1-like"/>
</dbReference>
<feature type="compositionally biased region" description="Polar residues" evidence="1">
    <location>
        <begin position="115"/>
        <end position="125"/>
    </location>
</feature>
<keyword evidence="3" id="KW-1185">Reference proteome</keyword>
<evidence type="ECO:0000256" key="1">
    <source>
        <dbReference type="SAM" id="MobiDB-lite"/>
    </source>
</evidence>
<feature type="compositionally biased region" description="Basic residues" evidence="1">
    <location>
        <begin position="143"/>
        <end position="152"/>
    </location>
</feature>
<evidence type="ECO:0000313" key="3">
    <source>
        <dbReference type="Proteomes" id="UP001152795"/>
    </source>
</evidence>
<dbReference type="PROSITE" id="PS51745">
    <property type="entry name" value="PB1"/>
    <property type="match status" value="1"/>
</dbReference>
<gene>
    <name evidence="2" type="ORF">PACLA_8A045677</name>
</gene>
<feature type="region of interest" description="Disordered" evidence="1">
    <location>
        <begin position="164"/>
        <end position="190"/>
    </location>
</feature>
<dbReference type="CDD" id="cd05992">
    <property type="entry name" value="PB1"/>
    <property type="match status" value="1"/>
</dbReference>
<sequence>MSERQKLKIKAKCQGVIRLLKIPKDVSYDAFYELLKNSFGVSNCQLQYSDEEGDSVELGSQDELQEAFKVGKNLSSLKINIITQENPTMSAMINKPSDCSNTTQRQLSVDKMNSDDSAASTNRSPNVLVEPLSSLTINEKPTPKPRPHRRRIGFYTSLCSDIVESEKGEDSQSSGKAKKKPKKEKSLRGSKYYASLADDIAAMKLGQPDESQKERKEMKRRNPSRTNEVPAHELAKKQNMDEGVKQVERDLSGVSLSDEEPPKWFDKVVDKMSQSVSSQVLGALNGAAGIATVNPVKAMRRERGKLIPNHLFNTCTSNLFEFSWNQ</sequence>
<organism evidence="2 3">
    <name type="scientific">Paramuricea clavata</name>
    <name type="common">Red gorgonian</name>
    <name type="synonym">Violescent sea-whip</name>
    <dbReference type="NCBI Taxonomy" id="317549"/>
    <lineage>
        <taxon>Eukaryota</taxon>
        <taxon>Metazoa</taxon>
        <taxon>Cnidaria</taxon>
        <taxon>Anthozoa</taxon>
        <taxon>Octocorallia</taxon>
        <taxon>Malacalcyonacea</taxon>
        <taxon>Plexauridae</taxon>
        <taxon>Paramuricea</taxon>
    </lineage>
</organism>
<protein>
    <submittedName>
        <fullName evidence="2">---NA</fullName>
    </submittedName>
</protein>
<name>A0A7D9EUA4_PARCT</name>
<dbReference type="SUPFAM" id="SSF54277">
    <property type="entry name" value="CAD &amp; PB1 domains"/>
    <property type="match status" value="1"/>
</dbReference>
<dbReference type="EMBL" id="CACRXK020008713">
    <property type="protein sequence ID" value="CAB4015429.1"/>
    <property type="molecule type" value="Genomic_DNA"/>
</dbReference>
<dbReference type="SMART" id="SM00666">
    <property type="entry name" value="PB1"/>
    <property type="match status" value="1"/>
</dbReference>
<feature type="compositionally biased region" description="Basic and acidic residues" evidence="1">
    <location>
        <begin position="230"/>
        <end position="243"/>
    </location>
</feature>
<dbReference type="Gene3D" id="3.10.20.90">
    <property type="entry name" value="Phosphatidylinositol 3-kinase Catalytic Subunit, Chain A, domain 1"/>
    <property type="match status" value="1"/>
</dbReference>
<comment type="caution">
    <text evidence="2">The sequence shown here is derived from an EMBL/GenBank/DDBJ whole genome shotgun (WGS) entry which is preliminary data.</text>
</comment>
<feature type="region of interest" description="Disordered" evidence="1">
    <location>
        <begin position="203"/>
        <end position="243"/>
    </location>
</feature>
<accession>A0A7D9EUA4</accession>
<dbReference type="InterPro" id="IPR000270">
    <property type="entry name" value="PB1_dom"/>
</dbReference>
<evidence type="ECO:0000313" key="2">
    <source>
        <dbReference type="EMBL" id="CAB4015429.1"/>
    </source>
</evidence>
<dbReference type="AlphaFoldDB" id="A0A7D9EUA4"/>
<feature type="compositionally biased region" description="Basic residues" evidence="1">
    <location>
        <begin position="176"/>
        <end position="185"/>
    </location>
</feature>
<dbReference type="Pfam" id="PF00564">
    <property type="entry name" value="PB1"/>
    <property type="match status" value="1"/>
</dbReference>
<feature type="compositionally biased region" description="Polar residues" evidence="1">
    <location>
        <begin position="91"/>
        <end position="107"/>
    </location>
</feature>
<reference evidence="2" key="1">
    <citation type="submission" date="2020-04" db="EMBL/GenBank/DDBJ databases">
        <authorList>
            <person name="Alioto T."/>
            <person name="Alioto T."/>
            <person name="Gomez Garrido J."/>
        </authorList>
    </citation>
    <scope>NUCLEOTIDE SEQUENCE</scope>
    <source>
        <strain evidence="2">A484AB</strain>
    </source>
</reference>
<dbReference type="Proteomes" id="UP001152795">
    <property type="component" value="Unassembled WGS sequence"/>
</dbReference>
<proteinExistence type="predicted"/>